<dbReference type="RefSeq" id="WP_045318496.1">
    <property type="nucleotide sequence ID" value="NZ_JYJG01000592.1"/>
</dbReference>
<dbReference type="Proteomes" id="UP000033393">
    <property type="component" value="Unassembled WGS sequence"/>
</dbReference>
<dbReference type="OrthoDB" id="3706275at2"/>
<comment type="caution">
    <text evidence="2">The sequence shown here is derived from an EMBL/GenBank/DDBJ whole genome shotgun (WGS) entry which is preliminary data.</text>
</comment>
<proteinExistence type="predicted"/>
<organism evidence="2 3">
    <name type="scientific">Lentzea aerocolonigenes</name>
    <name type="common">Lechevalieria aerocolonigenes</name>
    <name type="synonym">Saccharothrix aerocolonigenes</name>
    <dbReference type="NCBI Taxonomy" id="68170"/>
    <lineage>
        <taxon>Bacteria</taxon>
        <taxon>Bacillati</taxon>
        <taxon>Actinomycetota</taxon>
        <taxon>Actinomycetes</taxon>
        <taxon>Pseudonocardiales</taxon>
        <taxon>Pseudonocardiaceae</taxon>
        <taxon>Lentzea</taxon>
    </lineage>
</organism>
<evidence type="ECO:0000313" key="2">
    <source>
        <dbReference type="EMBL" id="KJK33075.1"/>
    </source>
</evidence>
<feature type="domain" description="DUF222" evidence="1">
    <location>
        <begin position="23"/>
        <end position="132"/>
    </location>
</feature>
<keyword evidence="3" id="KW-1185">Reference proteome</keyword>
<sequence length="152" mass="16601">MSETRLRATDELLSSIVGKVTKMRVIANEVMREIAELDRRGAAAEFGYKDLARVLRDAVRWDLREARQWVANASLLSSGMTPTGSELAPELPVTAAAAAEGVLSVEHVAALAKVMEQLPTEAEATMVDFAREHVPAAIPKFGEQLAYAFYQN</sequence>
<dbReference type="AlphaFoldDB" id="A0A0F0GA33"/>
<evidence type="ECO:0000313" key="3">
    <source>
        <dbReference type="Proteomes" id="UP000033393"/>
    </source>
</evidence>
<dbReference type="Pfam" id="PF02720">
    <property type="entry name" value="DUF222"/>
    <property type="match status" value="1"/>
</dbReference>
<dbReference type="InterPro" id="IPR003870">
    <property type="entry name" value="DUF222"/>
</dbReference>
<feature type="non-terminal residue" evidence="2">
    <location>
        <position position="152"/>
    </location>
</feature>
<evidence type="ECO:0000259" key="1">
    <source>
        <dbReference type="Pfam" id="PF02720"/>
    </source>
</evidence>
<name>A0A0F0GA33_LENAE</name>
<accession>A0A0F0GA33</accession>
<dbReference type="EMBL" id="JYJG01000592">
    <property type="protein sequence ID" value="KJK33075.1"/>
    <property type="molecule type" value="Genomic_DNA"/>
</dbReference>
<reference evidence="2 3" key="1">
    <citation type="submission" date="2015-02" db="EMBL/GenBank/DDBJ databases">
        <authorList>
            <person name="Ju K.-S."/>
            <person name="Doroghazi J.R."/>
            <person name="Metcalf W."/>
        </authorList>
    </citation>
    <scope>NUCLEOTIDE SEQUENCE [LARGE SCALE GENOMIC DNA]</scope>
    <source>
        <strain evidence="2 3">NRRL B-16140</strain>
    </source>
</reference>
<protein>
    <recommendedName>
        <fullName evidence="1">DUF222 domain-containing protein</fullName>
    </recommendedName>
</protein>
<gene>
    <name evidence="2" type="ORF">UK23_47670</name>
</gene>
<dbReference type="PATRIC" id="fig|68170.10.peg.3392"/>